<dbReference type="GO" id="GO:0047617">
    <property type="term" value="F:fatty acyl-CoA hydrolase activity"/>
    <property type="evidence" value="ECO:0007669"/>
    <property type="project" value="InterPro"/>
</dbReference>
<dbReference type="EMBL" id="ML975154">
    <property type="protein sequence ID" value="KAF1813896.1"/>
    <property type="molecule type" value="Genomic_DNA"/>
</dbReference>
<feature type="domain" description="Thioesterase" evidence="2">
    <location>
        <begin position="18"/>
        <end position="98"/>
    </location>
</feature>
<dbReference type="InterPro" id="IPR029069">
    <property type="entry name" value="HotDog_dom_sf"/>
</dbReference>
<dbReference type="CDD" id="cd03443">
    <property type="entry name" value="PaaI_thioesterase"/>
    <property type="match status" value="1"/>
</dbReference>
<evidence type="ECO:0000313" key="5">
    <source>
        <dbReference type="RefSeq" id="XP_033535527.1"/>
    </source>
</evidence>
<gene>
    <name evidence="3 5" type="ORF">P152DRAFT_297026</name>
</gene>
<dbReference type="PANTHER" id="PTHR21660">
    <property type="entry name" value="THIOESTERASE SUPERFAMILY MEMBER-RELATED"/>
    <property type="match status" value="1"/>
</dbReference>
<evidence type="ECO:0000259" key="2">
    <source>
        <dbReference type="Pfam" id="PF03061"/>
    </source>
</evidence>
<reference evidence="5" key="3">
    <citation type="submission" date="2025-04" db="UniProtKB">
        <authorList>
            <consortium name="RefSeq"/>
        </authorList>
    </citation>
    <scope>IDENTIFICATION</scope>
    <source>
        <strain evidence="5">CBS 781.70</strain>
    </source>
</reference>
<keyword evidence="4" id="KW-1185">Reference proteome</keyword>
<dbReference type="InterPro" id="IPR039298">
    <property type="entry name" value="ACOT13"/>
</dbReference>
<sequence length="137" mass="15001">MRVVFHIPIKGIHFNLAGSAFGGALASVMDIATGHAIATVSRPGFWPAPHGISRVINISFLKPVTRTGEVRIEAKVMQFGKSAAMVRGELTSLDGKEIYCTVEHHKLSFPPPGEVRLPWDDELDQIIADKSRMLVKL</sequence>
<accession>A0A6G1G7I1</accession>
<reference evidence="3 5" key="1">
    <citation type="submission" date="2020-01" db="EMBL/GenBank/DDBJ databases">
        <authorList>
            <consortium name="DOE Joint Genome Institute"/>
            <person name="Haridas S."/>
            <person name="Albert R."/>
            <person name="Binder M."/>
            <person name="Bloem J."/>
            <person name="Labutti K."/>
            <person name="Salamov A."/>
            <person name="Andreopoulos B."/>
            <person name="Baker S.E."/>
            <person name="Barry K."/>
            <person name="Bills G."/>
            <person name="Bluhm B.H."/>
            <person name="Cannon C."/>
            <person name="Castanera R."/>
            <person name="Culley D.E."/>
            <person name="Daum C."/>
            <person name="Ezra D."/>
            <person name="Gonzalez J.B."/>
            <person name="Henrissat B."/>
            <person name="Kuo A."/>
            <person name="Liang C."/>
            <person name="Lipzen A."/>
            <person name="Lutzoni F."/>
            <person name="Magnuson J."/>
            <person name="Mondo S."/>
            <person name="Nolan M."/>
            <person name="Ohm R."/>
            <person name="Pangilinan J."/>
            <person name="Park H.-J."/>
            <person name="Ramirez L."/>
            <person name="Alfaro M."/>
            <person name="Sun H."/>
            <person name="Tritt A."/>
            <person name="Yoshinaga Y."/>
            <person name="Zwiers L.-H."/>
            <person name="Turgeon B.G."/>
            <person name="Goodwin S.B."/>
            <person name="Spatafora J.W."/>
            <person name="Crous P.W."/>
            <person name="Grigoriev I.V."/>
        </authorList>
    </citation>
    <scope>NUCLEOTIDE SEQUENCE</scope>
    <source>
        <strain evidence="3 5">CBS 781.70</strain>
    </source>
</reference>
<protein>
    <recommendedName>
        <fullName evidence="2">Thioesterase domain-containing protein</fullName>
    </recommendedName>
</protein>
<dbReference type="GeneID" id="54415619"/>
<proteinExistence type="inferred from homology"/>
<dbReference type="InterPro" id="IPR006683">
    <property type="entry name" value="Thioestr_dom"/>
</dbReference>
<dbReference type="OrthoDB" id="2831072at2759"/>
<evidence type="ECO:0000313" key="3">
    <source>
        <dbReference type="EMBL" id="KAF1813896.1"/>
    </source>
</evidence>
<evidence type="ECO:0000313" key="4">
    <source>
        <dbReference type="Proteomes" id="UP000504638"/>
    </source>
</evidence>
<evidence type="ECO:0000256" key="1">
    <source>
        <dbReference type="ARBA" id="ARBA00008324"/>
    </source>
</evidence>
<name>A0A6G1G7I1_9PEZI</name>
<dbReference type="SUPFAM" id="SSF54637">
    <property type="entry name" value="Thioesterase/thiol ester dehydrase-isomerase"/>
    <property type="match status" value="1"/>
</dbReference>
<dbReference type="PANTHER" id="PTHR21660:SF9">
    <property type="entry name" value="THIOESTERASE DOMAIN-CONTAINING PROTEIN"/>
    <property type="match status" value="1"/>
</dbReference>
<reference evidence="5" key="2">
    <citation type="submission" date="2020-04" db="EMBL/GenBank/DDBJ databases">
        <authorList>
            <consortium name="NCBI Genome Project"/>
        </authorList>
    </citation>
    <scope>NUCLEOTIDE SEQUENCE</scope>
    <source>
        <strain evidence="5">CBS 781.70</strain>
    </source>
</reference>
<comment type="similarity">
    <text evidence="1">Belongs to the thioesterase PaaI family.</text>
</comment>
<dbReference type="AlphaFoldDB" id="A0A6G1G7I1"/>
<dbReference type="Gene3D" id="3.10.129.10">
    <property type="entry name" value="Hotdog Thioesterase"/>
    <property type="match status" value="1"/>
</dbReference>
<dbReference type="RefSeq" id="XP_033535527.1">
    <property type="nucleotide sequence ID" value="XM_033675049.1"/>
</dbReference>
<organism evidence="3">
    <name type="scientific">Eremomyces bilateralis CBS 781.70</name>
    <dbReference type="NCBI Taxonomy" id="1392243"/>
    <lineage>
        <taxon>Eukaryota</taxon>
        <taxon>Fungi</taxon>
        <taxon>Dikarya</taxon>
        <taxon>Ascomycota</taxon>
        <taxon>Pezizomycotina</taxon>
        <taxon>Dothideomycetes</taxon>
        <taxon>Dothideomycetes incertae sedis</taxon>
        <taxon>Eremomycetales</taxon>
        <taxon>Eremomycetaceae</taxon>
        <taxon>Eremomyces</taxon>
    </lineage>
</organism>
<dbReference type="Proteomes" id="UP000504638">
    <property type="component" value="Unplaced"/>
</dbReference>
<dbReference type="Pfam" id="PF03061">
    <property type="entry name" value="4HBT"/>
    <property type="match status" value="1"/>
</dbReference>